<protein>
    <submittedName>
        <fullName evidence="2">Putative secreted protein</fullName>
    </submittedName>
</protein>
<keyword evidence="1" id="KW-0472">Membrane</keyword>
<proteinExistence type="predicted"/>
<sequence length="200" mass="22735">MSRCCWWWWWWIVFHKLATSMVLWSLWYAFRAYFNWSRGVASSLRLRSNVHDRRRFDNLGLLHSTVVVARRWTSFRDNLTLPGAVATWAMAGHFHESLSRWVRIRQNLPTKSTHQCSNQDVTHLARRRFLSSHGIGMPTGGPVVSRNFSFPSFLADSRQRTPGPTGGMIIRSSVSSLAVSKTTVATAMLASVLSTVLVVG</sequence>
<dbReference type="EMBL" id="GGFL01010414">
    <property type="protein sequence ID" value="MBW74592.1"/>
    <property type="molecule type" value="Transcribed_RNA"/>
</dbReference>
<dbReference type="AlphaFoldDB" id="A0A2M4DAI2"/>
<reference evidence="2" key="1">
    <citation type="submission" date="2018-01" db="EMBL/GenBank/DDBJ databases">
        <title>An insight into the sialome of Amazonian anophelines.</title>
        <authorList>
            <person name="Ribeiro J.M."/>
            <person name="Scarpassa V."/>
            <person name="Calvo E."/>
        </authorList>
    </citation>
    <scope>NUCLEOTIDE SEQUENCE</scope>
</reference>
<feature type="transmembrane region" description="Helical" evidence="1">
    <location>
        <begin position="6"/>
        <end position="30"/>
    </location>
</feature>
<accession>A0A2M4DAI2</accession>
<keyword evidence="1" id="KW-1133">Transmembrane helix</keyword>
<keyword evidence="1" id="KW-0812">Transmembrane</keyword>
<evidence type="ECO:0000313" key="2">
    <source>
        <dbReference type="EMBL" id="MBW74592.1"/>
    </source>
</evidence>
<name>A0A2M4DAI2_ANODA</name>
<evidence type="ECO:0000256" key="1">
    <source>
        <dbReference type="SAM" id="Phobius"/>
    </source>
</evidence>
<organism evidence="2">
    <name type="scientific">Anopheles darlingi</name>
    <name type="common">Mosquito</name>
    <dbReference type="NCBI Taxonomy" id="43151"/>
    <lineage>
        <taxon>Eukaryota</taxon>
        <taxon>Metazoa</taxon>
        <taxon>Ecdysozoa</taxon>
        <taxon>Arthropoda</taxon>
        <taxon>Hexapoda</taxon>
        <taxon>Insecta</taxon>
        <taxon>Pterygota</taxon>
        <taxon>Neoptera</taxon>
        <taxon>Endopterygota</taxon>
        <taxon>Diptera</taxon>
        <taxon>Nematocera</taxon>
        <taxon>Culicoidea</taxon>
        <taxon>Culicidae</taxon>
        <taxon>Anophelinae</taxon>
        <taxon>Anopheles</taxon>
    </lineage>
</organism>